<dbReference type="EMBL" id="FOQD01000006">
    <property type="protein sequence ID" value="SFI18583.1"/>
    <property type="molecule type" value="Genomic_DNA"/>
</dbReference>
<gene>
    <name evidence="9" type="ORF">SAMN05421753_106189</name>
</gene>
<comment type="subcellular location">
    <subcellularLocation>
        <location evidence="1">Cell membrane</location>
        <topology evidence="1">Multi-pass membrane protein</topology>
    </subcellularLocation>
</comment>
<evidence type="ECO:0000256" key="6">
    <source>
        <dbReference type="ARBA" id="ARBA00022989"/>
    </source>
</evidence>
<reference evidence="10" key="1">
    <citation type="submission" date="2016-10" db="EMBL/GenBank/DDBJ databases">
        <authorList>
            <person name="Varghese N."/>
            <person name="Submissions S."/>
        </authorList>
    </citation>
    <scope>NUCLEOTIDE SEQUENCE [LARGE SCALE GENOMIC DNA]</scope>
    <source>
        <strain evidence="10">DSM 26348</strain>
    </source>
</reference>
<dbReference type="PANTHER" id="PTHR33908">
    <property type="entry name" value="MANNOSYLTRANSFERASE YKCB-RELATED"/>
    <property type="match status" value="1"/>
</dbReference>
<evidence type="ECO:0000256" key="7">
    <source>
        <dbReference type="ARBA" id="ARBA00023136"/>
    </source>
</evidence>
<dbReference type="GO" id="GO:0016763">
    <property type="term" value="F:pentosyltransferase activity"/>
    <property type="evidence" value="ECO:0007669"/>
    <property type="project" value="TreeGrafter"/>
</dbReference>
<feature type="transmembrane region" description="Helical" evidence="8">
    <location>
        <begin position="103"/>
        <end position="122"/>
    </location>
</feature>
<proteinExistence type="predicted"/>
<sequence length="623" mass="69555">MSLPSLPAEPNRTVSNGVQWLAYGLVCLLAIGAEAYRWSDPVERQASLTGWLAGHHADWLPFLPLLAIAPIAAGLRASRRLQTESPLEHWLQQSAASQPRSSAAVVATILIGVFAFGISRWVGQPYADLPPAYHDEFSYLFQAESYLHGRLWFPSFSQRPELFDQMHVLNEGRFASRYFPGVGLWMAPFVDMGDPHLGQQLAQAIAAILVFRCGRELSANGVGLLAAVLFCLSPGMLLFSNLLLSHQPTLVGLLLFLWAFLKWLRCGGLRLLLLAGCGLTFAMLCRPMTAAGFALPFGILFASWWLTGRPVLHPNSTPLPFVPSLATRSLSALMLALPLCVGFAIMLFTQREITGSLLLSPYQQFTDIYTPRHRFGFNNVIIGEQHLGPKVLDNYDLWAENLTPSLAARNVLTRLTASWEWTLGIVPLALGCLVTLFTPQLGGRRWLLIWASIASLHAVHVPYWFSGIMGWHYVLETAPLWLLLFAEGTHRLNLTWNIRGAFGLRLWWRALIVVALMVNLLTVRPLWPGRLPMGFEESAFSRRLYAQFRQSIEELRNGQQAIVFVIPSPSDRHIDYITNPPTLTGPVLVARLNSRDELPAAAALFPNRTVLLYDAANKKWEHF</sequence>
<organism evidence="9 10">
    <name type="scientific">Planctomicrobium piriforme</name>
    <dbReference type="NCBI Taxonomy" id="1576369"/>
    <lineage>
        <taxon>Bacteria</taxon>
        <taxon>Pseudomonadati</taxon>
        <taxon>Planctomycetota</taxon>
        <taxon>Planctomycetia</taxon>
        <taxon>Planctomycetales</taxon>
        <taxon>Planctomycetaceae</taxon>
        <taxon>Planctomicrobium</taxon>
    </lineage>
</organism>
<dbReference type="AlphaFoldDB" id="A0A1I3G534"/>
<dbReference type="OrthoDB" id="269527at2"/>
<accession>A0A1I3G534</accession>
<dbReference type="PANTHER" id="PTHR33908:SF11">
    <property type="entry name" value="MEMBRANE PROTEIN"/>
    <property type="match status" value="1"/>
</dbReference>
<keyword evidence="5 8" id="KW-0812">Transmembrane</keyword>
<evidence type="ECO:0000256" key="8">
    <source>
        <dbReference type="SAM" id="Phobius"/>
    </source>
</evidence>
<keyword evidence="10" id="KW-1185">Reference proteome</keyword>
<dbReference type="GO" id="GO:0009103">
    <property type="term" value="P:lipopolysaccharide biosynthetic process"/>
    <property type="evidence" value="ECO:0007669"/>
    <property type="project" value="UniProtKB-ARBA"/>
</dbReference>
<evidence type="ECO:0000256" key="5">
    <source>
        <dbReference type="ARBA" id="ARBA00022692"/>
    </source>
</evidence>
<keyword evidence="3 9" id="KW-0328">Glycosyltransferase</keyword>
<evidence type="ECO:0000256" key="2">
    <source>
        <dbReference type="ARBA" id="ARBA00022475"/>
    </source>
</evidence>
<keyword evidence="6 8" id="KW-1133">Transmembrane helix</keyword>
<dbReference type="RefSeq" id="WP_092049623.1">
    <property type="nucleotide sequence ID" value="NZ_FOQD01000006.1"/>
</dbReference>
<evidence type="ECO:0000313" key="10">
    <source>
        <dbReference type="Proteomes" id="UP000199518"/>
    </source>
</evidence>
<keyword evidence="2" id="KW-1003">Cell membrane</keyword>
<protein>
    <submittedName>
        <fullName evidence="9">Dolichyl-phosphate-mannose-protein mannosyltransferase</fullName>
    </submittedName>
</protein>
<feature type="transmembrane region" description="Helical" evidence="8">
    <location>
        <begin position="290"/>
        <end position="308"/>
    </location>
</feature>
<feature type="transmembrane region" description="Helical" evidence="8">
    <location>
        <begin position="221"/>
        <end position="239"/>
    </location>
</feature>
<evidence type="ECO:0000313" key="9">
    <source>
        <dbReference type="EMBL" id="SFI18583.1"/>
    </source>
</evidence>
<evidence type="ECO:0000256" key="1">
    <source>
        <dbReference type="ARBA" id="ARBA00004651"/>
    </source>
</evidence>
<evidence type="ECO:0000256" key="3">
    <source>
        <dbReference type="ARBA" id="ARBA00022676"/>
    </source>
</evidence>
<feature type="transmembrane region" description="Helical" evidence="8">
    <location>
        <begin position="59"/>
        <end position="77"/>
    </location>
</feature>
<feature type="transmembrane region" description="Helical" evidence="8">
    <location>
        <begin position="506"/>
        <end position="523"/>
    </location>
</feature>
<feature type="transmembrane region" description="Helical" evidence="8">
    <location>
        <begin position="329"/>
        <end position="349"/>
    </location>
</feature>
<keyword evidence="4 9" id="KW-0808">Transferase</keyword>
<dbReference type="Proteomes" id="UP000199518">
    <property type="component" value="Unassembled WGS sequence"/>
</dbReference>
<dbReference type="GO" id="GO:0005886">
    <property type="term" value="C:plasma membrane"/>
    <property type="evidence" value="ECO:0007669"/>
    <property type="project" value="UniProtKB-SubCell"/>
</dbReference>
<keyword evidence="7 8" id="KW-0472">Membrane</keyword>
<evidence type="ECO:0000256" key="4">
    <source>
        <dbReference type="ARBA" id="ARBA00022679"/>
    </source>
</evidence>
<name>A0A1I3G534_9PLAN</name>
<feature type="transmembrane region" description="Helical" evidence="8">
    <location>
        <begin position="421"/>
        <end position="439"/>
    </location>
</feature>
<feature type="transmembrane region" description="Helical" evidence="8">
    <location>
        <begin position="20"/>
        <end position="39"/>
    </location>
</feature>
<dbReference type="InterPro" id="IPR050297">
    <property type="entry name" value="LipidA_mod_glycosyltrf_83"/>
</dbReference>